<dbReference type="PANTHER" id="PTHR43745:SF2">
    <property type="entry name" value="NITROREDUCTASE MJ1384-RELATED"/>
    <property type="match status" value="1"/>
</dbReference>
<sequence length="76" mass="8612">MHCFFVANYQYSFTKYGSLAYKLALLESGHMAQNAMLVATAMEKKSLPICGIFEDRVKELLSLDNENYVHYALVLG</sequence>
<evidence type="ECO:0000259" key="1">
    <source>
        <dbReference type="Pfam" id="PF00881"/>
    </source>
</evidence>
<dbReference type="InterPro" id="IPR029479">
    <property type="entry name" value="Nitroreductase"/>
</dbReference>
<protein>
    <submittedName>
        <fullName evidence="2">Nitroreductase family protein</fullName>
    </submittedName>
</protein>
<evidence type="ECO:0000313" key="2">
    <source>
        <dbReference type="EMBL" id="MBF8807633.1"/>
    </source>
</evidence>
<keyword evidence="3" id="KW-1185">Reference proteome</keyword>
<name>A0A931FBI3_9ENTE</name>
<dbReference type="InterPro" id="IPR052544">
    <property type="entry name" value="Bacteriocin_Proc_Enz"/>
</dbReference>
<dbReference type="PANTHER" id="PTHR43745">
    <property type="entry name" value="NITROREDUCTASE MJ1384-RELATED"/>
    <property type="match status" value="1"/>
</dbReference>
<dbReference type="SUPFAM" id="SSF55469">
    <property type="entry name" value="FMN-dependent nitroreductase-like"/>
    <property type="match status" value="1"/>
</dbReference>
<dbReference type="EMBL" id="JADAKE010000010">
    <property type="protein sequence ID" value="MBF8807633.1"/>
    <property type="molecule type" value="Genomic_DNA"/>
</dbReference>
<dbReference type="Proteomes" id="UP000637757">
    <property type="component" value="Unassembled WGS sequence"/>
</dbReference>
<reference evidence="2" key="1">
    <citation type="submission" date="2020-09" db="EMBL/GenBank/DDBJ databases">
        <title>Genomic insights into the novelty and pathogenicity of a unique biofilm-forming Enterococcus sp. bacteria (Enterococcus lacertideformus) identified in reptiles.</title>
        <authorList>
            <person name="Agius J.E."/>
            <person name="Phalen D.N."/>
            <person name="Rose K."/>
            <person name="Eden J.-S."/>
        </authorList>
    </citation>
    <scope>NUCLEOTIDE SEQUENCE</scope>
    <source>
        <strain evidence="2">PHRS 0518</strain>
    </source>
</reference>
<organism evidence="2 3">
    <name type="scientific">Enterococcus lacertideformus</name>
    <dbReference type="NCBI Taxonomy" id="2771493"/>
    <lineage>
        <taxon>Bacteria</taxon>
        <taxon>Bacillati</taxon>
        <taxon>Bacillota</taxon>
        <taxon>Bacilli</taxon>
        <taxon>Lactobacillales</taxon>
        <taxon>Enterococcaceae</taxon>
        <taxon>Enterococcus</taxon>
    </lineage>
</organism>
<evidence type="ECO:0000313" key="3">
    <source>
        <dbReference type="Proteomes" id="UP000637757"/>
    </source>
</evidence>
<dbReference type="Pfam" id="PF00881">
    <property type="entry name" value="Nitroreductase"/>
    <property type="match status" value="1"/>
</dbReference>
<dbReference type="GO" id="GO:0016491">
    <property type="term" value="F:oxidoreductase activity"/>
    <property type="evidence" value="ECO:0007669"/>
    <property type="project" value="InterPro"/>
</dbReference>
<comment type="caution">
    <text evidence="2">The sequence shown here is derived from an EMBL/GenBank/DDBJ whole genome shotgun (WGS) entry which is preliminary data.</text>
</comment>
<dbReference type="Gene3D" id="3.40.109.10">
    <property type="entry name" value="NADH Oxidase"/>
    <property type="match status" value="1"/>
</dbReference>
<dbReference type="InterPro" id="IPR000415">
    <property type="entry name" value="Nitroreductase-like"/>
</dbReference>
<proteinExistence type="predicted"/>
<accession>A0A931FBI3</accession>
<gene>
    <name evidence="2" type="ORF">IC227_03645</name>
</gene>
<feature type="domain" description="Nitroreductase" evidence="1">
    <location>
        <begin position="4"/>
        <end position="76"/>
    </location>
</feature>
<dbReference type="AlphaFoldDB" id="A0A931FBI3"/>